<evidence type="ECO:0000313" key="2">
    <source>
        <dbReference type="Proteomes" id="UP001596395"/>
    </source>
</evidence>
<protein>
    <submittedName>
        <fullName evidence="1">Uncharacterized protein</fullName>
    </submittedName>
</protein>
<dbReference type="AlphaFoldDB" id="A0ABD5VNG9"/>
<organism evidence="1 2">
    <name type="scientific">Halorubellus litoreus</name>
    <dbReference type="NCBI Taxonomy" id="755308"/>
    <lineage>
        <taxon>Archaea</taxon>
        <taxon>Methanobacteriati</taxon>
        <taxon>Methanobacteriota</taxon>
        <taxon>Stenosarchaea group</taxon>
        <taxon>Halobacteria</taxon>
        <taxon>Halobacteriales</taxon>
        <taxon>Halorubellaceae</taxon>
        <taxon>Halorubellus</taxon>
    </lineage>
</organism>
<keyword evidence="2" id="KW-1185">Reference proteome</keyword>
<evidence type="ECO:0000313" key="1">
    <source>
        <dbReference type="EMBL" id="MFC6954752.1"/>
    </source>
</evidence>
<dbReference type="EMBL" id="JBHSXN010000004">
    <property type="protein sequence ID" value="MFC6954752.1"/>
    <property type="molecule type" value="Genomic_DNA"/>
</dbReference>
<name>A0ABD5VNG9_9EURY</name>
<proteinExistence type="predicted"/>
<dbReference type="RefSeq" id="WP_336351695.1">
    <property type="nucleotide sequence ID" value="NZ_JAZAQL010000004.1"/>
</dbReference>
<gene>
    <name evidence="1" type="ORF">ACFQGB_17940</name>
</gene>
<accession>A0ABD5VNG9</accession>
<dbReference type="Proteomes" id="UP001596395">
    <property type="component" value="Unassembled WGS sequence"/>
</dbReference>
<comment type="caution">
    <text evidence="1">The sequence shown here is derived from an EMBL/GenBank/DDBJ whole genome shotgun (WGS) entry which is preliminary data.</text>
</comment>
<reference evidence="1 2" key="1">
    <citation type="journal article" date="2019" name="Int. J. Syst. Evol. Microbiol.">
        <title>The Global Catalogue of Microorganisms (GCM) 10K type strain sequencing project: providing services to taxonomists for standard genome sequencing and annotation.</title>
        <authorList>
            <consortium name="The Broad Institute Genomics Platform"/>
            <consortium name="The Broad Institute Genome Sequencing Center for Infectious Disease"/>
            <person name="Wu L."/>
            <person name="Ma J."/>
        </authorList>
    </citation>
    <scope>NUCLEOTIDE SEQUENCE [LARGE SCALE GENOMIC DNA]</scope>
    <source>
        <strain evidence="1 2">GX26</strain>
    </source>
</reference>
<sequence length="696" mass="75963">MSLHCATPIVHRTNSNYGDYYDSQDNCYFELSNHFDTNGCTGLCIGTNSSFSASDPQGSPTELYAVTSGYLSYRKPTNGPRKLVLRLPLELVQLSAHNSGEQYLDLSPSGPNLRHVVYELDTQQSTDTVVRAYIGSLLQQTSHPVREWTRVFEGEDVPARAIGRTPTVGEYLSNPPSSVSDPVGAVLDGFIDGEFELLVTAGDPISSFDSSVNIVFRDSSYTRNQDATDDEPNEPVGRPLNPSYFLYQLLGPNATGTNPVVDLQTAVDRSSNPSLAQTHPLLTILTGQTAQQESYVPLDLDADQPPPPRHRTITTSTNGGALAVGSLRNWHQSLHDPTTTANAEWQIVADPAQSSDDMGKLLVRDSASGNDIDVEYGSSGARRKSVEVYWNRYGELINAVAEAFRLPCESILAIACKESASLLWYDPNNFADSDEMNTVRLEPLDAGTAATQRLLNDPNDGHYGQLYDNLTSSNGANENIPVPWEGSQVIHATSSGNNLTWDVLVRLINNYDAVLASPGVTQTLVSTADGVLNWVDSMYGNDFVSNISATVDHDGNSVTLSVKNPGNIQNTLEDWFGAIADANGNSPPNPPYSANEELSKKQRAFHGFVIGGAYIRRTYNYTTGGGQNRIVDYDPPTIASAYNDRLQPDANTRYGMVMHQNYVDHFPKYWNAAVDLFNQSGSNSIDPDPALRLWGI</sequence>